<sequence>MTECTYQKISNFLDWNNFVTKGLQDEPELRIVMIVHKHDRLEAIFPLPPYPRMQKPLSFKAKYSGDKKVAWMRISNGYTGYSSVGGLNENLLHVYYLPAVVVIKKGLTAIGPECYQVDDVGDMDEGKQKAILDAIEGDPPGHDFEVDADREPDLFPVY</sequence>
<name>A0AAN7VT07_9PEZI</name>
<protein>
    <submittedName>
        <fullName evidence="1">Uncharacterized protein</fullName>
    </submittedName>
</protein>
<dbReference type="EMBL" id="JAVRQU010000020">
    <property type="protein sequence ID" value="KAK5691987.1"/>
    <property type="molecule type" value="Genomic_DNA"/>
</dbReference>
<organism evidence="1 2">
    <name type="scientific">Elasticomyces elasticus</name>
    <dbReference type="NCBI Taxonomy" id="574655"/>
    <lineage>
        <taxon>Eukaryota</taxon>
        <taxon>Fungi</taxon>
        <taxon>Dikarya</taxon>
        <taxon>Ascomycota</taxon>
        <taxon>Pezizomycotina</taxon>
        <taxon>Dothideomycetes</taxon>
        <taxon>Dothideomycetidae</taxon>
        <taxon>Mycosphaerellales</taxon>
        <taxon>Teratosphaeriaceae</taxon>
        <taxon>Elasticomyces</taxon>
    </lineage>
</organism>
<accession>A0AAN7VT07</accession>
<evidence type="ECO:0000313" key="2">
    <source>
        <dbReference type="Proteomes" id="UP001310594"/>
    </source>
</evidence>
<dbReference type="AlphaFoldDB" id="A0AAN7VT07"/>
<proteinExistence type="predicted"/>
<evidence type="ECO:0000313" key="1">
    <source>
        <dbReference type="EMBL" id="KAK5691987.1"/>
    </source>
</evidence>
<comment type="caution">
    <text evidence="1">The sequence shown here is derived from an EMBL/GenBank/DDBJ whole genome shotgun (WGS) entry which is preliminary data.</text>
</comment>
<reference evidence="1" key="1">
    <citation type="submission" date="2023-08" db="EMBL/GenBank/DDBJ databases">
        <title>Black Yeasts Isolated from many extreme environments.</title>
        <authorList>
            <person name="Coleine C."/>
            <person name="Stajich J.E."/>
            <person name="Selbmann L."/>
        </authorList>
    </citation>
    <scope>NUCLEOTIDE SEQUENCE</scope>
    <source>
        <strain evidence="1">CCFEE 5810</strain>
    </source>
</reference>
<dbReference type="Proteomes" id="UP001310594">
    <property type="component" value="Unassembled WGS sequence"/>
</dbReference>
<gene>
    <name evidence="1" type="ORF">LTR97_011158</name>
</gene>